<gene>
    <name evidence="3" type="ORF">Pfl04_17380</name>
</gene>
<dbReference type="Proteomes" id="UP000653674">
    <property type="component" value="Unassembled WGS sequence"/>
</dbReference>
<dbReference type="EMBL" id="BONU01000008">
    <property type="protein sequence ID" value="GIG73334.1"/>
    <property type="molecule type" value="Genomic_DNA"/>
</dbReference>
<dbReference type="InterPro" id="IPR046540">
    <property type="entry name" value="DMFA2_C"/>
</dbReference>
<feature type="domain" description="N,N-dimethylformamidase beta subunit-like C-terminal" evidence="2">
    <location>
        <begin position="76"/>
        <end position="446"/>
    </location>
</feature>
<dbReference type="InterPro" id="IPR029062">
    <property type="entry name" value="Class_I_gatase-like"/>
</dbReference>
<evidence type="ECO:0000259" key="2">
    <source>
        <dbReference type="Pfam" id="PF20254"/>
    </source>
</evidence>
<organism evidence="3 4">
    <name type="scientific">Planosporangium flavigriseum</name>
    <dbReference type="NCBI Taxonomy" id="373681"/>
    <lineage>
        <taxon>Bacteria</taxon>
        <taxon>Bacillati</taxon>
        <taxon>Actinomycetota</taxon>
        <taxon>Actinomycetes</taxon>
        <taxon>Micromonosporales</taxon>
        <taxon>Micromonosporaceae</taxon>
        <taxon>Planosporangium</taxon>
    </lineage>
</organism>
<evidence type="ECO:0000256" key="1">
    <source>
        <dbReference type="SAM" id="MobiDB-lite"/>
    </source>
</evidence>
<feature type="region of interest" description="Disordered" evidence="1">
    <location>
        <begin position="317"/>
        <end position="336"/>
    </location>
</feature>
<proteinExistence type="predicted"/>
<dbReference type="Pfam" id="PF20254">
    <property type="entry name" value="DMFA2_C"/>
    <property type="match status" value="1"/>
</dbReference>
<sequence>MIYGYPEYPTVSAGSELTLRVSTDAPEFRVDFYRWGARVAPHGRSPWHRGHNLPAHLPYQDWGRPGPGLHGEELPGWPAYPFAVPRDWPPGVYIAVLVEGDGSGNPVAPPDRRAGDARDARALFVVRRPAPAAAILYKVPLLTYHAYNQVTPHRYDRTTHRGGWCLYTLPSPQALPVPVPATVSVRRPGGGTGGTPWDIGNFDPFDPATPRQTFAHWDAPFIAWLERAGYRVDYCTDLDLHDSAGPGSLRGYRLLLSAGHDEYYSDAMRTNLERFVHDGGNVAFFGGNTCWWRVTFDDRFSFRRVHNWSDTSQPENSLTGVSFKNGGERDVDRSPLPVGYRAQHTDHWVYAGTGLRDGDRFGDRPDEYLVGYECDGAHFDRGRLARGLPARPTGDDGTPESFTILGVGDLTGSGWGRGNRAATMGLLTNHGNVFTAATTDWPRLLARGEPVVERITRNVLDRLAS</sequence>
<evidence type="ECO:0000313" key="3">
    <source>
        <dbReference type="EMBL" id="GIG73334.1"/>
    </source>
</evidence>
<dbReference type="SUPFAM" id="SSF52317">
    <property type="entry name" value="Class I glutamine amidotransferase-like"/>
    <property type="match status" value="1"/>
</dbReference>
<name>A0A8J3LL21_9ACTN</name>
<dbReference type="AlphaFoldDB" id="A0A8J3LL21"/>
<accession>A0A8J3LL21</accession>
<evidence type="ECO:0000313" key="4">
    <source>
        <dbReference type="Proteomes" id="UP000653674"/>
    </source>
</evidence>
<reference evidence="3" key="1">
    <citation type="submission" date="2021-01" db="EMBL/GenBank/DDBJ databases">
        <title>Whole genome shotgun sequence of Planosporangium flavigriseum NBRC 105377.</title>
        <authorList>
            <person name="Komaki H."/>
            <person name="Tamura T."/>
        </authorList>
    </citation>
    <scope>NUCLEOTIDE SEQUENCE</scope>
    <source>
        <strain evidence="3">NBRC 105377</strain>
    </source>
</reference>
<keyword evidence="4" id="KW-1185">Reference proteome</keyword>
<comment type="caution">
    <text evidence="3">The sequence shown here is derived from an EMBL/GenBank/DDBJ whole genome shotgun (WGS) entry which is preliminary data.</text>
</comment>
<protein>
    <recommendedName>
        <fullName evidence="2">N,N-dimethylformamidase beta subunit-like C-terminal domain-containing protein</fullName>
    </recommendedName>
</protein>
<dbReference type="RefSeq" id="WP_168076699.1">
    <property type="nucleotide sequence ID" value="NZ_BAAAQJ010000002.1"/>
</dbReference>